<sequence>MLQELLKHSTSQITLRYIGINKEKKDNVLDTFRI</sequence>
<reference evidence="1 2" key="1">
    <citation type="submission" date="2012-04" db="EMBL/GenBank/DDBJ databases">
        <title>The Genome Sequence of Bacillus cereus HuA2-1.</title>
        <authorList>
            <consortium name="The Broad Institute Genome Sequencing Platform"/>
            <consortium name="The Broad Institute Genome Sequencing Center for Infectious Disease"/>
            <person name="Feldgarden M."/>
            <person name="Van der Auwera G.A."/>
            <person name="Mahillon J."/>
            <person name="Duprez V."/>
            <person name="Timmery S."/>
            <person name="Mattelet C."/>
            <person name="Dierick K."/>
            <person name="Sun M."/>
            <person name="Yu Z."/>
            <person name="Zhu L."/>
            <person name="Hu X."/>
            <person name="Shank E.B."/>
            <person name="Swiecicka I."/>
            <person name="Hansen B.M."/>
            <person name="Andrup L."/>
            <person name="Young S.K."/>
            <person name="Zeng Q."/>
            <person name="Gargeya S."/>
            <person name="Fitzgerald M."/>
            <person name="Haas B."/>
            <person name="Abouelleil A."/>
            <person name="Alvarado L."/>
            <person name="Arachchi H.M."/>
            <person name="Berlin A."/>
            <person name="Chapman S.B."/>
            <person name="Goldberg J."/>
            <person name="Griggs A."/>
            <person name="Gujja S."/>
            <person name="Hansen M."/>
            <person name="Howarth C."/>
            <person name="Imamovic A."/>
            <person name="Larimer J."/>
            <person name="McCowen C."/>
            <person name="Montmayeur A."/>
            <person name="Murphy C."/>
            <person name="Neiman D."/>
            <person name="Pearson M."/>
            <person name="Priest M."/>
            <person name="Roberts A."/>
            <person name="Saif S."/>
            <person name="Shea T."/>
            <person name="Sisk P."/>
            <person name="Sykes S."/>
            <person name="Wortman J."/>
            <person name="Nusbaum C."/>
            <person name="Birren B."/>
        </authorList>
    </citation>
    <scope>NUCLEOTIDE SEQUENCE [LARGE SCALE GENOMIC DNA]</scope>
    <source>
        <strain evidence="1 2">HuA2-1</strain>
    </source>
</reference>
<proteinExistence type="predicted"/>
<dbReference type="HOGENOM" id="CLU_218244_0_0_9"/>
<evidence type="ECO:0000313" key="1">
    <source>
        <dbReference type="EMBL" id="EJV75424.1"/>
    </source>
</evidence>
<dbReference type="Proteomes" id="UP000004136">
    <property type="component" value="Unassembled WGS sequence"/>
</dbReference>
<name>J9B9J2_BACCE</name>
<evidence type="ECO:0000313" key="2">
    <source>
        <dbReference type="Proteomes" id="UP000004136"/>
    </source>
</evidence>
<comment type="caution">
    <text evidence="1">The sequence shown here is derived from an EMBL/GenBank/DDBJ whole genome shotgun (WGS) entry which is preliminary data.</text>
</comment>
<dbReference type="EMBL" id="AHDV01000048">
    <property type="protein sequence ID" value="EJV75424.1"/>
    <property type="molecule type" value="Genomic_DNA"/>
</dbReference>
<organism evidence="1 2">
    <name type="scientific">Bacillus cereus HuA2-1</name>
    <dbReference type="NCBI Taxonomy" id="1053201"/>
    <lineage>
        <taxon>Bacteria</taxon>
        <taxon>Bacillati</taxon>
        <taxon>Bacillota</taxon>
        <taxon>Bacilli</taxon>
        <taxon>Bacillales</taxon>
        <taxon>Bacillaceae</taxon>
        <taxon>Bacillus</taxon>
        <taxon>Bacillus cereus group</taxon>
    </lineage>
</organism>
<evidence type="ECO:0008006" key="3">
    <source>
        <dbReference type="Google" id="ProtNLM"/>
    </source>
</evidence>
<accession>J9B9J2</accession>
<dbReference type="AlphaFoldDB" id="J9B9J2"/>
<protein>
    <recommendedName>
        <fullName evidence="3">Tyr recombinase domain-containing protein</fullName>
    </recommendedName>
</protein>
<gene>
    <name evidence="1" type="ORF">IG3_05447</name>
</gene>